<proteinExistence type="predicted"/>
<dbReference type="OrthoDB" id="3972888at2759"/>
<dbReference type="AlphaFoldDB" id="A0A1L0CVM3"/>
<sequence length="315" mass="37106">MILYDTDHGNLPLINISTYNINHGDNFDNSNNSILRETLKKLIFRSNIPHMIFLQECTQDILDYLRDLEDENNYVTVVNSKKIINGNVRIYENYEYFIFVLYSPPSPLTIKNINHMTISLELLDILNDKEKATIINNSKQNGFLYRKLLDSKKIILQNITLDIAHNEKSQSIDFYNVHLTSKPNLNYLHSYILNKFMMTMKSSHKVLLGDFNNVFNSYSLNILKESKQNDIIIKSKSSKLRNINKVIKNDSKYSNATDFLYNTENHKEYSKKCIDHILFEDFMRLISYENDMDVDYQDMNPSDHFYVKATFELQI</sequence>
<organism evidence="2 3">
    <name type="scientific">Hanseniaspora guilliermondii</name>
    <dbReference type="NCBI Taxonomy" id="56406"/>
    <lineage>
        <taxon>Eukaryota</taxon>
        <taxon>Fungi</taxon>
        <taxon>Dikarya</taxon>
        <taxon>Ascomycota</taxon>
        <taxon>Saccharomycotina</taxon>
        <taxon>Saccharomycetes</taxon>
        <taxon>Saccharomycodales</taxon>
        <taxon>Saccharomycodaceae</taxon>
        <taxon>Hanseniaspora</taxon>
    </lineage>
</organism>
<dbReference type="EMBL" id="FQNF01000013">
    <property type="protein sequence ID" value="SGZ38847.1"/>
    <property type="molecule type" value="Genomic_DNA"/>
</dbReference>
<reference evidence="3" key="1">
    <citation type="submission" date="2016-11" db="EMBL/GenBank/DDBJ databases">
        <authorList>
            <person name="Guldener U."/>
        </authorList>
    </citation>
    <scope>NUCLEOTIDE SEQUENCE [LARGE SCALE GENOMIC DNA]</scope>
</reference>
<keyword evidence="3" id="KW-1185">Reference proteome</keyword>
<evidence type="ECO:0000259" key="1">
    <source>
        <dbReference type="Pfam" id="PF03372"/>
    </source>
</evidence>
<protein>
    <recommendedName>
        <fullName evidence="1">Endonuclease/exonuclease/phosphatase domain-containing protein</fullName>
    </recommendedName>
</protein>
<feature type="domain" description="Endonuclease/exonuclease/phosphatase" evidence="1">
    <location>
        <begin position="18"/>
        <end position="304"/>
    </location>
</feature>
<accession>A0A1L0CVM3</accession>
<evidence type="ECO:0000313" key="2">
    <source>
        <dbReference type="EMBL" id="SGZ38847.1"/>
    </source>
</evidence>
<dbReference type="Pfam" id="PF03372">
    <property type="entry name" value="Exo_endo_phos"/>
    <property type="match status" value="1"/>
</dbReference>
<dbReference type="VEuPathDB" id="FungiDB:HGUI_01047"/>
<evidence type="ECO:0000313" key="3">
    <source>
        <dbReference type="Proteomes" id="UP000183365"/>
    </source>
</evidence>
<dbReference type="Gene3D" id="3.60.10.10">
    <property type="entry name" value="Endonuclease/exonuclease/phosphatase"/>
    <property type="match status" value="1"/>
</dbReference>
<name>A0A1L0CVM3_9ASCO</name>
<dbReference type="GO" id="GO:0003824">
    <property type="term" value="F:catalytic activity"/>
    <property type="evidence" value="ECO:0007669"/>
    <property type="project" value="InterPro"/>
</dbReference>
<gene>
    <name evidence="2" type="ORF">HGUI_01047</name>
</gene>
<dbReference type="Proteomes" id="UP000183365">
    <property type="component" value="Unassembled WGS sequence"/>
</dbReference>
<dbReference type="SUPFAM" id="SSF56219">
    <property type="entry name" value="DNase I-like"/>
    <property type="match status" value="1"/>
</dbReference>
<dbReference type="InterPro" id="IPR036691">
    <property type="entry name" value="Endo/exonu/phosph_ase_sf"/>
</dbReference>
<dbReference type="InterPro" id="IPR005135">
    <property type="entry name" value="Endo/exonuclease/phosphatase"/>
</dbReference>